<dbReference type="eggNOG" id="arCOG01130">
    <property type="taxonomic scope" value="Archaea"/>
</dbReference>
<keyword evidence="6" id="KW-0663">Pyridoxal phosphate</keyword>
<feature type="domain" description="Aminotransferase class I/classII large" evidence="7">
    <location>
        <begin position="31"/>
        <end position="364"/>
    </location>
</feature>
<dbReference type="Proteomes" id="UP000002457">
    <property type="component" value="Chromosome"/>
</dbReference>
<evidence type="ECO:0000256" key="1">
    <source>
        <dbReference type="ARBA" id="ARBA00001933"/>
    </source>
</evidence>
<dbReference type="InterPro" id="IPR004839">
    <property type="entry name" value="Aminotransferase_I/II_large"/>
</dbReference>
<dbReference type="PANTHER" id="PTHR46383">
    <property type="entry name" value="ASPARTATE AMINOTRANSFERASE"/>
    <property type="match status" value="1"/>
</dbReference>
<dbReference type="InterPro" id="IPR015424">
    <property type="entry name" value="PyrdxlP-dep_Trfase"/>
</dbReference>
<dbReference type="InterPro" id="IPR015421">
    <property type="entry name" value="PyrdxlP-dep_Trfase_major"/>
</dbReference>
<reference evidence="8 9" key="1">
    <citation type="journal article" date="2015" name="Genome Announc.">
        <title>Complete Genome Sequence of Methanosphaerula palustris E1-9CT, a Hydrogenotrophic Methanogen Isolated from a Minerotrophic Fen Peatland.</title>
        <authorList>
            <person name="Cadillo-Quiroz H."/>
            <person name="Browne P."/>
            <person name="Kyrpides N."/>
            <person name="Woyke T."/>
            <person name="Goodwin L."/>
            <person name="Detter C."/>
            <person name="Yavitt J.B."/>
            <person name="Zinder S.H."/>
        </authorList>
    </citation>
    <scope>NUCLEOTIDE SEQUENCE [LARGE SCALE GENOMIC DNA]</scope>
    <source>
        <strain evidence="9">ATCC BAA-1556 / DSM 19958 / E1-9c</strain>
    </source>
</reference>
<evidence type="ECO:0000256" key="5">
    <source>
        <dbReference type="ARBA" id="ARBA00022679"/>
    </source>
</evidence>
<evidence type="ECO:0000256" key="6">
    <source>
        <dbReference type="ARBA" id="ARBA00022898"/>
    </source>
</evidence>
<evidence type="ECO:0000256" key="2">
    <source>
        <dbReference type="ARBA" id="ARBA00007441"/>
    </source>
</evidence>
<comment type="similarity">
    <text evidence="2">Belongs to the class-I pyridoxal-phosphate-dependent aminotransferase family.</text>
</comment>
<dbReference type="RefSeq" id="WP_012619009.1">
    <property type="nucleotide sequence ID" value="NC_011832.1"/>
</dbReference>
<dbReference type="CDD" id="cd00609">
    <property type="entry name" value="AAT_like"/>
    <property type="match status" value="1"/>
</dbReference>
<dbReference type="GeneID" id="7271323"/>
<dbReference type="GO" id="GO:0006520">
    <property type="term" value="P:amino acid metabolic process"/>
    <property type="evidence" value="ECO:0007669"/>
    <property type="project" value="InterPro"/>
</dbReference>
<accession>B8GEI9</accession>
<dbReference type="Gene3D" id="3.40.640.10">
    <property type="entry name" value="Type I PLP-dependent aspartate aminotransferase-like (Major domain)"/>
    <property type="match status" value="1"/>
</dbReference>
<dbReference type="GO" id="GO:0030170">
    <property type="term" value="F:pyridoxal phosphate binding"/>
    <property type="evidence" value="ECO:0007669"/>
    <property type="project" value="InterPro"/>
</dbReference>
<dbReference type="STRING" id="521011.Mpal_2410"/>
<evidence type="ECO:0000256" key="4">
    <source>
        <dbReference type="ARBA" id="ARBA00022576"/>
    </source>
</evidence>
<sequence>MMIRRAYAPGIASVEVSGIRKWFEGAGPGSINLGLGQPDLPTPANIGEAAIAAIRGNKTGYTPNAGISELREALAAKFLRENQIRYTPDQIIVTAGASEALHLVIQSLVSPGDRVLVQDPGFVSYAALATIAGGRPEGLKLDDRFHIDVEQAKAAMDGARLIVINSPANPTGAVEPEASIRALVEYAMDAGVTVVSDEVYEHFTYGVSHTSPARFGDDVITINATSKTYAMTGWRVGCLAGPEEHLAQCIKLHQYAQACATSIAQYAAVEAYTGDQTCIGIMHDEYQARLDLVYGGLTDLGFVFPRPEGAFYLFVPMDPALADRIIEHGVTIVPGEAFGVNEPNYARISYAASREDLATALGRIREVMRK</sequence>
<dbReference type="KEGG" id="mpl:Mpal_2410"/>
<dbReference type="Pfam" id="PF00155">
    <property type="entry name" value="Aminotran_1_2"/>
    <property type="match status" value="1"/>
</dbReference>
<keyword evidence="5 8" id="KW-0808">Transferase</keyword>
<name>B8GEI9_METPE</name>
<keyword evidence="4 8" id="KW-0032">Aminotransferase</keyword>
<evidence type="ECO:0000256" key="3">
    <source>
        <dbReference type="ARBA" id="ARBA00011738"/>
    </source>
</evidence>
<dbReference type="HOGENOM" id="CLU_017584_4_3_2"/>
<dbReference type="PANTHER" id="PTHR46383:SF3">
    <property type="entry name" value="ASPARTATE AMINOTRANSFERASE-RELATED"/>
    <property type="match status" value="1"/>
</dbReference>
<keyword evidence="9" id="KW-1185">Reference proteome</keyword>
<protein>
    <submittedName>
        <fullName evidence="8">Aminotransferase class I and II</fullName>
    </submittedName>
</protein>
<evidence type="ECO:0000313" key="8">
    <source>
        <dbReference type="EMBL" id="ACL17690.1"/>
    </source>
</evidence>
<comment type="subunit">
    <text evidence="3">Homodimer.</text>
</comment>
<proteinExistence type="inferred from homology"/>
<evidence type="ECO:0000259" key="7">
    <source>
        <dbReference type="Pfam" id="PF00155"/>
    </source>
</evidence>
<gene>
    <name evidence="8" type="ordered locus">Mpal_2410</name>
</gene>
<dbReference type="SUPFAM" id="SSF53383">
    <property type="entry name" value="PLP-dependent transferases"/>
    <property type="match status" value="1"/>
</dbReference>
<dbReference type="AlphaFoldDB" id="B8GEI9"/>
<evidence type="ECO:0000313" key="9">
    <source>
        <dbReference type="Proteomes" id="UP000002457"/>
    </source>
</evidence>
<dbReference type="EMBL" id="CP001338">
    <property type="protein sequence ID" value="ACL17690.1"/>
    <property type="molecule type" value="Genomic_DNA"/>
</dbReference>
<comment type="cofactor">
    <cofactor evidence="1">
        <name>pyridoxal 5'-phosphate</name>
        <dbReference type="ChEBI" id="CHEBI:597326"/>
    </cofactor>
</comment>
<dbReference type="GO" id="GO:0008483">
    <property type="term" value="F:transaminase activity"/>
    <property type="evidence" value="ECO:0007669"/>
    <property type="project" value="UniProtKB-KW"/>
</dbReference>
<organism evidence="8 9">
    <name type="scientific">Methanosphaerula palustris (strain ATCC BAA-1556 / DSM 19958 / E1-9c)</name>
    <dbReference type="NCBI Taxonomy" id="521011"/>
    <lineage>
        <taxon>Archaea</taxon>
        <taxon>Methanobacteriati</taxon>
        <taxon>Methanobacteriota</taxon>
        <taxon>Stenosarchaea group</taxon>
        <taxon>Methanomicrobia</taxon>
        <taxon>Methanomicrobiales</taxon>
        <taxon>Methanoregulaceae</taxon>
        <taxon>Methanosphaerula</taxon>
    </lineage>
</organism>
<dbReference type="InterPro" id="IPR050596">
    <property type="entry name" value="AspAT/PAT-like"/>
</dbReference>